<keyword evidence="7" id="KW-0732">Signal</keyword>
<feature type="chain" id="PRO_5019161814" evidence="7">
    <location>
        <begin position="18"/>
        <end position="257"/>
    </location>
</feature>
<name>A0A411E7E7_9FLAO</name>
<evidence type="ECO:0000256" key="1">
    <source>
        <dbReference type="ARBA" id="ARBA00022722"/>
    </source>
</evidence>
<dbReference type="AlphaFoldDB" id="A0A411E7E7"/>
<sequence length="257" mass="29590">MKKLLLLMIVFAQMSYANPPVWGKTGHRVVGEVAEMYLSRKARKGIDKILNGRSLAAVSNYADDIKSDTLYRKYYPWHYVNYDADKSYGDEPVSEEGDIVMAIQTCIEKVKNDINPEADREFYLKMLIHFVGDLHQPLHAGWAENRGGNDIEIGWFGRESNLHRLWDSDLINNYGMSYTELAENLPEISKGQRKMMQAGNVYDWVEESHRLANSIYASVEPGERLGYSYNYIYWDTVEQQLLKGGLRLSAVLNEIFD</sequence>
<dbReference type="GO" id="GO:0046872">
    <property type="term" value="F:metal ion binding"/>
    <property type="evidence" value="ECO:0007669"/>
    <property type="project" value="UniProtKB-KW"/>
</dbReference>
<dbReference type="GO" id="GO:0004519">
    <property type="term" value="F:endonuclease activity"/>
    <property type="evidence" value="ECO:0007669"/>
    <property type="project" value="UniProtKB-KW"/>
</dbReference>
<keyword evidence="6" id="KW-0325">Glycoprotein</keyword>
<evidence type="ECO:0000256" key="5">
    <source>
        <dbReference type="ARBA" id="ARBA00023157"/>
    </source>
</evidence>
<proteinExistence type="predicted"/>
<keyword evidence="3" id="KW-0255">Endonuclease</keyword>
<keyword evidence="1" id="KW-0540">Nuclease</keyword>
<dbReference type="CDD" id="cd11010">
    <property type="entry name" value="S1-P1_nuclease"/>
    <property type="match status" value="1"/>
</dbReference>
<dbReference type="SUPFAM" id="SSF48537">
    <property type="entry name" value="Phospholipase C/P1 nuclease"/>
    <property type="match status" value="1"/>
</dbReference>
<reference evidence="8 9" key="1">
    <citation type="submission" date="2019-01" db="EMBL/GenBank/DDBJ databases">
        <title>Muriicola soli sp. nov., isolated from soil.</title>
        <authorList>
            <person name="Kang H.J."/>
            <person name="Kim S.B."/>
        </authorList>
    </citation>
    <scope>NUCLEOTIDE SEQUENCE [LARGE SCALE GENOMIC DNA]</scope>
    <source>
        <strain evidence="8 9">MMS17-SY002</strain>
    </source>
</reference>
<dbReference type="RefSeq" id="WP_129602702.1">
    <property type="nucleotide sequence ID" value="NZ_CP035544.1"/>
</dbReference>
<keyword evidence="2" id="KW-0479">Metal-binding</keyword>
<feature type="signal peptide" evidence="7">
    <location>
        <begin position="1"/>
        <end position="17"/>
    </location>
</feature>
<gene>
    <name evidence="8" type="ORF">EQY75_02850</name>
</gene>
<keyword evidence="5" id="KW-1015">Disulfide bond</keyword>
<evidence type="ECO:0000256" key="7">
    <source>
        <dbReference type="SAM" id="SignalP"/>
    </source>
</evidence>
<organism evidence="8 9">
    <name type="scientific">Muriicola soli</name>
    <dbReference type="NCBI Taxonomy" id="2507538"/>
    <lineage>
        <taxon>Bacteria</taxon>
        <taxon>Pseudomonadati</taxon>
        <taxon>Bacteroidota</taxon>
        <taxon>Flavobacteriia</taxon>
        <taxon>Flavobacteriales</taxon>
        <taxon>Flavobacteriaceae</taxon>
        <taxon>Muriicola</taxon>
    </lineage>
</organism>
<dbReference type="Pfam" id="PF02265">
    <property type="entry name" value="S1-P1_nuclease"/>
    <property type="match status" value="1"/>
</dbReference>
<dbReference type="EMBL" id="CP035544">
    <property type="protein sequence ID" value="QBA63578.1"/>
    <property type="molecule type" value="Genomic_DNA"/>
</dbReference>
<evidence type="ECO:0000256" key="6">
    <source>
        <dbReference type="ARBA" id="ARBA00023180"/>
    </source>
</evidence>
<dbReference type="InterPro" id="IPR008947">
    <property type="entry name" value="PLipase_C/P1_nuclease_dom_sf"/>
</dbReference>
<evidence type="ECO:0000313" key="9">
    <source>
        <dbReference type="Proteomes" id="UP000290889"/>
    </source>
</evidence>
<dbReference type="GO" id="GO:0006308">
    <property type="term" value="P:DNA catabolic process"/>
    <property type="evidence" value="ECO:0007669"/>
    <property type="project" value="InterPro"/>
</dbReference>
<dbReference type="OrthoDB" id="267579at2"/>
<evidence type="ECO:0000256" key="2">
    <source>
        <dbReference type="ARBA" id="ARBA00022723"/>
    </source>
</evidence>
<accession>A0A411E7E7</accession>
<dbReference type="Gene3D" id="1.10.575.10">
    <property type="entry name" value="P1 Nuclease"/>
    <property type="match status" value="1"/>
</dbReference>
<evidence type="ECO:0000313" key="8">
    <source>
        <dbReference type="EMBL" id="QBA63578.1"/>
    </source>
</evidence>
<evidence type="ECO:0000256" key="4">
    <source>
        <dbReference type="ARBA" id="ARBA00022801"/>
    </source>
</evidence>
<dbReference type="PANTHER" id="PTHR33146:SF26">
    <property type="entry name" value="ENDONUCLEASE 4"/>
    <property type="match status" value="1"/>
</dbReference>
<dbReference type="PANTHER" id="PTHR33146">
    <property type="entry name" value="ENDONUCLEASE 4"/>
    <property type="match status" value="1"/>
</dbReference>
<keyword evidence="4" id="KW-0378">Hydrolase</keyword>
<evidence type="ECO:0000256" key="3">
    <source>
        <dbReference type="ARBA" id="ARBA00022759"/>
    </source>
</evidence>
<dbReference type="InterPro" id="IPR003154">
    <property type="entry name" value="S1/P1nuclease"/>
</dbReference>
<keyword evidence="9" id="KW-1185">Reference proteome</keyword>
<protein>
    <submittedName>
        <fullName evidence="8">S1/P1 Nuclease</fullName>
    </submittedName>
</protein>
<dbReference type="KEGG" id="mur:EQY75_02850"/>
<dbReference type="GO" id="GO:0003676">
    <property type="term" value="F:nucleic acid binding"/>
    <property type="evidence" value="ECO:0007669"/>
    <property type="project" value="InterPro"/>
</dbReference>
<dbReference type="Proteomes" id="UP000290889">
    <property type="component" value="Chromosome"/>
</dbReference>
<dbReference type="GO" id="GO:0016788">
    <property type="term" value="F:hydrolase activity, acting on ester bonds"/>
    <property type="evidence" value="ECO:0007669"/>
    <property type="project" value="InterPro"/>
</dbReference>